<evidence type="ECO:0000313" key="18">
    <source>
        <dbReference type="EMBL" id="EEU97335.1"/>
    </source>
</evidence>
<feature type="binding site" evidence="14">
    <location>
        <position position="144"/>
    </location>
    <ligand>
        <name>ATP</name>
        <dbReference type="ChEBI" id="CHEBI:30616"/>
    </ligand>
</feature>
<feature type="domain" description="ATP-grasp" evidence="17">
    <location>
        <begin position="148"/>
        <end position="354"/>
    </location>
</feature>
<feature type="active site" evidence="13">
    <location>
        <position position="332"/>
    </location>
</feature>
<evidence type="ECO:0000256" key="15">
    <source>
        <dbReference type="PIRSR" id="PIRSR039102-3"/>
    </source>
</evidence>
<reference evidence="18" key="1">
    <citation type="submission" date="2009-08" db="EMBL/GenBank/DDBJ databases">
        <authorList>
            <person name="Weinstock G."/>
            <person name="Sodergren E."/>
            <person name="Clifton S."/>
            <person name="Fulton L."/>
            <person name="Fulton B."/>
            <person name="Courtney L."/>
            <person name="Fronick C."/>
            <person name="Harrison M."/>
            <person name="Strong C."/>
            <person name="Farmer C."/>
            <person name="Delahaunty K."/>
            <person name="Markovic C."/>
            <person name="Hall O."/>
            <person name="Minx P."/>
            <person name="Tomlinson C."/>
            <person name="Mitreva M."/>
            <person name="Nelson J."/>
            <person name="Hou S."/>
            <person name="Wollam A."/>
            <person name="Pepin K.H."/>
            <person name="Johnson M."/>
            <person name="Bhonagiri V."/>
            <person name="Nash W.E."/>
            <person name="Warren W."/>
            <person name="Chinwalla A."/>
            <person name="Mardis E.R."/>
            <person name="Wilson R.K."/>
        </authorList>
    </citation>
    <scope>NUCLEOTIDE SEQUENCE [LARGE SCALE GENOMIC DNA]</scope>
    <source>
        <strain evidence="18">A2-165</strain>
    </source>
</reference>
<dbReference type="InterPro" id="IPR005905">
    <property type="entry name" value="D_ala_D_ala"/>
</dbReference>
<dbReference type="InterPro" id="IPR016185">
    <property type="entry name" value="PreATP-grasp_dom_sf"/>
</dbReference>
<keyword evidence="7 15" id="KW-0460">Magnesium</keyword>
<dbReference type="NCBIfam" id="TIGR01205">
    <property type="entry name" value="D_ala_D_alaTIGR"/>
    <property type="match status" value="1"/>
</dbReference>
<dbReference type="GO" id="GO:0009252">
    <property type="term" value="P:peptidoglycan biosynthetic process"/>
    <property type="evidence" value="ECO:0007669"/>
    <property type="project" value="UniProtKB-UniRule"/>
</dbReference>
<dbReference type="Pfam" id="PF07478">
    <property type="entry name" value="Dala_Dala_lig_C"/>
    <property type="match status" value="1"/>
</dbReference>
<comment type="cofactor">
    <cofactor evidence="15">
        <name>Mg(2+)</name>
        <dbReference type="ChEBI" id="CHEBI:18420"/>
    </cofactor>
    <cofactor evidence="15">
        <name>Mn(2+)</name>
        <dbReference type="ChEBI" id="CHEBI:29035"/>
    </cofactor>
    <text evidence="15">Binds 2 magnesium or manganese ions per subunit.</text>
</comment>
<keyword evidence="12" id="KW-0963">Cytoplasm</keyword>
<evidence type="ECO:0000256" key="4">
    <source>
        <dbReference type="ARBA" id="ARBA00022723"/>
    </source>
</evidence>
<organism evidence="18 19">
    <name type="scientific">Faecalibacterium duncaniae (strain DSM 17677 / JCM 31915 / A2-165)</name>
    <name type="common">Faecalibacterium prausnitzii</name>
    <dbReference type="NCBI Taxonomy" id="411483"/>
    <lineage>
        <taxon>Bacteria</taxon>
        <taxon>Bacillati</taxon>
        <taxon>Bacillota</taxon>
        <taxon>Clostridia</taxon>
        <taxon>Eubacteriales</taxon>
        <taxon>Oscillospiraceae</taxon>
        <taxon>Faecalibacterium</taxon>
    </lineage>
</organism>
<keyword evidence="4 15" id="KW-0479">Metal-binding</keyword>
<dbReference type="PROSITE" id="PS50975">
    <property type="entry name" value="ATP_GRASP"/>
    <property type="match status" value="1"/>
</dbReference>
<keyword evidence="3 12" id="KW-0436">Ligase</keyword>
<protein>
    <recommendedName>
        <fullName evidence="12">D-alanine--D-alanine ligase</fullName>
        <ecNumber evidence="12">6.3.2.4</ecNumber>
    </recommendedName>
    <alternativeName>
        <fullName evidence="12">D-Ala-D-Ala ligase</fullName>
    </alternativeName>
    <alternativeName>
        <fullName evidence="12">D-alanylalanine synthetase</fullName>
    </alternativeName>
</protein>
<dbReference type="Gene3D" id="3.40.50.20">
    <property type="match status" value="1"/>
</dbReference>
<dbReference type="GO" id="GO:0008360">
    <property type="term" value="P:regulation of cell shape"/>
    <property type="evidence" value="ECO:0007669"/>
    <property type="project" value="UniProtKB-KW"/>
</dbReference>
<dbReference type="HOGENOM" id="CLU_039268_0_0_9"/>
<evidence type="ECO:0000256" key="12">
    <source>
        <dbReference type="HAMAP-Rule" id="MF_00047"/>
    </source>
</evidence>
<evidence type="ECO:0000313" key="19">
    <source>
        <dbReference type="Proteomes" id="UP000004619"/>
    </source>
</evidence>
<keyword evidence="19" id="KW-1185">Reference proteome</keyword>
<dbReference type="PANTHER" id="PTHR23132:SF25">
    <property type="entry name" value="D-ALANINE--D-ALANINE LIGASE A"/>
    <property type="match status" value="1"/>
</dbReference>
<dbReference type="GO" id="GO:0005829">
    <property type="term" value="C:cytosol"/>
    <property type="evidence" value="ECO:0007669"/>
    <property type="project" value="TreeGrafter"/>
</dbReference>
<evidence type="ECO:0000256" key="11">
    <source>
        <dbReference type="ARBA" id="ARBA00023316"/>
    </source>
</evidence>
<dbReference type="PIRSF" id="PIRSF039102">
    <property type="entry name" value="Ddl/VanB"/>
    <property type="match status" value="1"/>
</dbReference>
<keyword evidence="9 12" id="KW-0573">Peptidoglycan synthesis</keyword>
<dbReference type="SUPFAM" id="SSF56059">
    <property type="entry name" value="Glutathione synthetase ATP-binding domain-like"/>
    <property type="match status" value="1"/>
</dbReference>
<dbReference type="GO" id="GO:0008716">
    <property type="term" value="F:D-alanine-D-alanine ligase activity"/>
    <property type="evidence" value="ECO:0007669"/>
    <property type="project" value="UniProtKB-UniRule"/>
</dbReference>
<evidence type="ECO:0000256" key="13">
    <source>
        <dbReference type="PIRSR" id="PIRSR039102-1"/>
    </source>
</evidence>
<dbReference type="InterPro" id="IPR013815">
    <property type="entry name" value="ATP_grasp_subdomain_1"/>
</dbReference>
<dbReference type="EC" id="6.3.2.4" evidence="12"/>
<evidence type="ECO:0000259" key="17">
    <source>
        <dbReference type="PROSITE" id="PS50975"/>
    </source>
</evidence>
<evidence type="ECO:0000256" key="10">
    <source>
        <dbReference type="ARBA" id="ARBA00023211"/>
    </source>
</evidence>
<comment type="function">
    <text evidence="12">Cell wall formation.</text>
</comment>
<accession>C7H403</accession>
<dbReference type="InterPro" id="IPR011761">
    <property type="entry name" value="ATP-grasp"/>
</dbReference>
<keyword evidence="8 12" id="KW-0133">Cell shape</keyword>
<comment type="pathway">
    <text evidence="12">Cell wall biogenesis; peptidoglycan biosynthesis.</text>
</comment>
<dbReference type="GO" id="GO:0005524">
    <property type="term" value="F:ATP binding"/>
    <property type="evidence" value="ECO:0007669"/>
    <property type="project" value="UniProtKB-UniRule"/>
</dbReference>
<dbReference type="GO" id="GO:0046872">
    <property type="term" value="F:metal ion binding"/>
    <property type="evidence" value="ECO:0007669"/>
    <property type="project" value="UniProtKB-KW"/>
</dbReference>
<sequence length="365" mass="39562">MMQSEDKLCVVVLFGGMSSEHEVSRVSAGTFVDNLDRARYEVLTVGITREGRWLCTEATSAQMADGSWEELPGNMPCVISPDRADHGMILFTPSGQVEKLHVDVVIPALHGLWGEDGTVQGLLELAGIPYVGCGVLASAVCMDKAVANALFDAAGIPHTKWLSACRWEIESDLDGVCDGAIAKLGWPIFVKPANAGSSVGITKAHDRDELKQAIALALENDHKVVFEAFVDGHEVECAVIGSDPAVATRPGEILAGAEFYTYDDKYKNGVSQVVIPARLSEEKLDEVKTYAAMAYTALNCEGLARCDFFVEHGTDRVMINEINTFPGFTPISMYPKLMEHEGTPVPALIDHLIELALERTEKQHG</sequence>
<feature type="binding site" evidence="14">
    <location>
        <begin position="197"/>
        <end position="198"/>
    </location>
    <ligand>
        <name>ATP</name>
        <dbReference type="ChEBI" id="CHEBI:30616"/>
    </ligand>
</feature>
<dbReference type="PANTHER" id="PTHR23132">
    <property type="entry name" value="D-ALANINE--D-ALANINE LIGASE"/>
    <property type="match status" value="1"/>
</dbReference>
<gene>
    <name evidence="12" type="primary">ddl</name>
    <name evidence="18" type="ORF">FAEPRAA2165_01016</name>
</gene>
<comment type="subcellular location">
    <subcellularLocation>
        <location evidence="12">Cytoplasm</location>
    </subcellularLocation>
</comment>
<dbReference type="Pfam" id="PF01820">
    <property type="entry name" value="Dala_Dala_lig_N"/>
    <property type="match status" value="1"/>
</dbReference>
<feature type="binding site" evidence="14">
    <location>
        <begin position="227"/>
        <end position="234"/>
    </location>
    <ligand>
        <name>ATP</name>
        <dbReference type="ChEBI" id="CHEBI:30616"/>
    </ligand>
</feature>
<dbReference type="PROSITE" id="PS00844">
    <property type="entry name" value="DALA_DALA_LIGASE_2"/>
    <property type="match status" value="1"/>
</dbReference>
<evidence type="ECO:0000256" key="14">
    <source>
        <dbReference type="PIRSR" id="PIRSR039102-2"/>
    </source>
</evidence>
<dbReference type="InterPro" id="IPR011127">
    <property type="entry name" value="Dala_Dala_lig_N"/>
</dbReference>
<dbReference type="EMBL" id="ACOP02000022">
    <property type="protein sequence ID" value="EEU97335.1"/>
    <property type="molecule type" value="Genomic_DNA"/>
</dbReference>
<comment type="caution">
    <text evidence="18">The sequence shown here is derived from an EMBL/GenBank/DDBJ whole genome shotgun (WGS) entry which is preliminary data.</text>
</comment>
<proteinExistence type="inferred from homology"/>
<evidence type="ECO:0000256" key="2">
    <source>
        <dbReference type="ARBA" id="ARBA00010871"/>
    </source>
</evidence>
<keyword evidence="11 12" id="KW-0961">Cell wall biogenesis/degradation</keyword>
<dbReference type="eggNOG" id="COG1181">
    <property type="taxonomic scope" value="Bacteria"/>
</dbReference>
<evidence type="ECO:0000256" key="1">
    <source>
        <dbReference type="ARBA" id="ARBA00001936"/>
    </source>
</evidence>
<feature type="binding site" evidence="15">
    <location>
        <position position="323"/>
    </location>
    <ligand>
        <name>Mg(2+)</name>
        <dbReference type="ChEBI" id="CHEBI:18420"/>
        <label>2</label>
    </ligand>
</feature>
<dbReference type="Proteomes" id="UP000004619">
    <property type="component" value="Unassembled WGS sequence"/>
</dbReference>
<dbReference type="HAMAP" id="MF_00047">
    <property type="entry name" value="Dala_Dala_lig"/>
    <property type="match status" value="1"/>
</dbReference>
<evidence type="ECO:0000256" key="7">
    <source>
        <dbReference type="ARBA" id="ARBA00022842"/>
    </source>
</evidence>
<dbReference type="UniPathway" id="UPA00219"/>
<dbReference type="PROSITE" id="PS00843">
    <property type="entry name" value="DALA_DALA_LIGASE_1"/>
    <property type="match status" value="1"/>
</dbReference>
<feature type="binding site" evidence="15">
    <location>
        <position position="307"/>
    </location>
    <ligand>
        <name>Mg(2+)</name>
        <dbReference type="ChEBI" id="CHEBI:18420"/>
        <label>1</label>
    </ligand>
</feature>
<dbReference type="STRING" id="411483.FAEPRAA2165_01016"/>
<comment type="catalytic activity">
    <reaction evidence="12">
        <text>2 D-alanine + ATP = D-alanyl-D-alanine + ADP + phosphate + H(+)</text>
        <dbReference type="Rhea" id="RHEA:11224"/>
        <dbReference type="ChEBI" id="CHEBI:15378"/>
        <dbReference type="ChEBI" id="CHEBI:30616"/>
        <dbReference type="ChEBI" id="CHEBI:43474"/>
        <dbReference type="ChEBI" id="CHEBI:57416"/>
        <dbReference type="ChEBI" id="CHEBI:57822"/>
        <dbReference type="ChEBI" id="CHEBI:456216"/>
        <dbReference type="EC" id="6.3.2.4"/>
    </reaction>
</comment>
<dbReference type="PATRIC" id="fig|411483.3.peg.620"/>
<dbReference type="Gene3D" id="3.30.1490.20">
    <property type="entry name" value="ATP-grasp fold, A domain"/>
    <property type="match status" value="1"/>
</dbReference>
<evidence type="ECO:0000256" key="16">
    <source>
        <dbReference type="PROSITE-ProRule" id="PRU00409"/>
    </source>
</evidence>
<evidence type="ECO:0000256" key="5">
    <source>
        <dbReference type="ARBA" id="ARBA00022741"/>
    </source>
</evidence>
<evidence type="ECO:0000256" key="8">
    <source>
        <dbReference type="ARBA" id="ARBA00022960"/>
    </source>
</evidence>
<feature type="binding site" evidence="14">
    <location>
        <begin position="320"/>
        <end position="321"/>
    </location>
    <ligand>
        <name>ATP</name>
        <dbReference type="ChEBI" id="CHEBI:30616"/>
    </ligand>
</feature>
<evidence type="ECO:0000256" key="6">
    <source>
        <dbReference type="ARBA" id="ARBA00022840"/>
    </source>
</evidence>
<dbReference type="SUPFAM" id="SSF52440">
    <property type="entry name" value="PreATP-grasp domain"/>
    <property type="match status" value="1"/>
</dbReference>
<keyword evidence="6 16" id="KW-0067">ATP-binding</keyword>
<feature type="binding site" evidence="14">
    <location>
        <begin position="189"/>
        <end position="191"/>
    </location>
    <ligand>
        <name>ATP</name>
        <dbReference type="ChEBI" id="CHEBI:30616"/>
    </ligand>
</feature>
<dbReference type="GO" id="GO:0071555">
    <property type="term" value="P:cell wall organization"/>
    <property type="evidence" value="ECO:0007669"/>
    <property type="project" value="UniProtKB-KW"/>
</dbReference>
<feature type="binding site" evidence="15">
    <location>
        <position position="321"/>
    </location>
    <ligand>
        <name>Mg(2+)</name>
        <dbReference type="ChEBI" id="CHEBI:18420"/>
        <label>2</label>
    </ligand>
</feature>
<comment type="similarity">
    <text evidence="2 12">Belongs to the D-alanine--D-alanine ligase family.</text>
</comment>
<dbReference type="AlphaFoldDB" id="C7H403"/>
<dbReference type="Gene3D" id="3.30.470.20">
    <property type="entry name" value="ATP-grasp fold, B domain"/>
    <property type="match status" value="1"/>
</dbReference>
<dbReference type="NCBIfam" id="NF002528">
    <property type="entry name" value="PRK01966.1-4"/>
    <property type="match status" value="1"/>
</dbReference>
<dbReference type="InterPro" id="IPR000291">
    <property type="entry name" value="D-Ala_lig_Van_CS"/>
</dbReference>
<keyword evidence="10 15" id="KW-0464">Manganese</keyword>
<evidence type="ECO:0000256" key="9">
    <source>
        <dbReference type="ARBA" id="ARBA00022984"/>
    </source>
</evidence>
<feature type="binding site" evidence="15">
    <location>
        <position position="321"/>
    </location>
    <ligand>
        <name>Mg(2+)</name>
        <dbReference type="ChEBI" id="CHEBI:18420"/>
        <label>1</label>
    </ligand>
</feature>
<name>C7H403_FAED2</name>
<evidence type="ECO:0000256" key="3">
    <source>
        <dbReference type="ARBA" id="ARBA00022598"/>
    </source>
</evidence>
<feature type="active site" evidence="13">
    <location>
        <position position="20"/>
    </location>
</feature>
<comment type="cofactor">
    <cofactor evidence="1">
        <name>Mn(2+)</name>
        <dbReference type="ChEBI" id="CHEBI:29035"/>
    </cofactor>
</comment>
<keyword evidence="5 14" id="KW-0547">Nucleotide-binding</keyword>
<dbReference type="InterPro" id="IPR011095">
    <property type="entry name" value="Dala_Dala_lig_C"/>
</dbReference>
<feature type="active site" evidence="13">
    <location>
        <position position="197"/>
    </location>
</feature>